<comment type="caution">
    <text evidence="1">The sequence shown here is derived from an EMBL/GenBank/DDBJ whole genome shotgun (WGS) entry which is preliminary data.</text>
</comment>
<name>A0A699ZUU3_HAELA</name>
<evidence type="ECO:0000313" key="1">
    <source>
        <dbReference type="EMBL" id="GFH22068.1"/>
    </source>
</evidence>
<reference evidence="1 2" key="1">
    <citation type="submission" date="2020-02" db="EMBL/GenBank/DDBJ databases">
        <title>Draft genome sequence of Haematococcus lacustris strain NIES-144.</title>
        <authorList>
            <person name="Morimoto D."/>
            <person name="Nakagawa S."/>
            <person name="Yoshida T."/>
            <person name="Sawayama S."/>
        </authorList>
    </citation>
    <scope>NUCLEOTIDE SEQUENCE [LARGE SCALE GENOMIC DNA]</scope>
    <source>
        <strain evidence="1 2">NIES-144</strain>
    </source>
</reference>
<accession>A0A699ZUU3</accession>
<dbReference type="Proteomes" id="UP000485058">
    <property type="component" value="Unassembled WGS sequence"/>
</dbReference>
<gene>
    <name evidence="1" type="ORF">HaLaN_19475</name>
</gene>
<proteinExistence type="predicted"/>
<protein>
    <submittedName>
        <fullName evidence="1">Uncharacterized protein</fullName>
    </submittedName>
</protein>
<keyword evidence="2" id="KW-1185">Reference proteome</keyword>
<sequence>VAFMLQHQLVNSHNAWMLQPQGYGDVGLLNGFLPLDSLAASNAALAWPGILPIVQQRQAKYLGKVVAMPLDVHVNLLFYRLDVALNRSDSAVRGVVGVGQLPGSSMVYARTRQGMVPCSVELCPFSVEADLARLA</sequence>
<organism evidence="1 2">
    <name type="scientific">Haematococcus lacustris</name>
    <name type="common">Green alga</name>
    <name type="synonym">Haematococcus pluvialis</name>
    <dbReference type="NCBI Taxonomy" id="44745"/>
    <lineage>
        <taxon>Eukaryota</taxon>
        <taxon>Viridiplantae</taxon>
        <taxon>Chlorophyta</taxon>
        <taxon>core chlorophytes</taxon>
        <taxon>Chlorophyceae</taxon>
        <taxon>CS clade</taxon>
        <taxon>Chlamydomonadales</taxon>
        <taxon>Haematococcaceae</taxon>
        <taxon>Haematococcus</taxon>
    </lineage>
</organism>
<dbReference type="AlphaFoldDB" id="A0A699ZUU3"/>
<dbReference type="EMBL" id="BLLF01001961">
    <property type="protein sequence ID" value="GFH22068.1"/>
    <property type="molecule type" value="Genomic_DNA"/>
</dbReference>
<feature type="non-terminal residue" evidence="1">
    <location>
        <position position="1"/>
    </location>
</feature>
<evidence type="ECO:0000313" key="2">
    <source>
        <dbReference type="Proteomes" id="UP000485058"/>
    </source>
</evidence>